<keyword evidence="2" id="KW-0489">Methyltransferase</keyword>
<evidence type="ECO:0000313" key="5">
    <source>
        <dbReference type="EMBL" id="GAA2107624.1"/>
    </source>
</evidence>
<comment type="caution">
    <text evidence="5">The sequence shown here is derived from an EMBL/GenBank/DDBJ whole genome shotgun (WGS) entry which is preliminary data.</text>
</comment>
<dbReference type="Gene3D" id="3.40.50.150">
    <property type="entry name" value="Vaccinia Virus protein VP39"/>
    <property type="match status" value="1"/>
</dbReference>
<accession>A0ABN2XC62</accession>
<dbReference type="Proteomes" id="UP001500443">
    <property type="component" value="Unassembled WGS sequence"/>
</dbReference>
<protein>
    <recommendedName>
        <fullName evidence="1">site-specific DNA-methyltransferase (adenine-specific)</fullName>
        <ecNumber evidence="1">2.1.1.72</ecNumber>
    </recommendedName>
</protein>
<reference evidence="5 6" key="1">
    <citation type="journal article" date="2019" name="Int. J. Syst. Evol. Microbiol.">
        <title>The Global Catalogue of Microorganisms (GCM) 10K type strain sequencing project: providing services to taxonomists for standard genome sequencing and annotation.</title>
        <authorList>
            <consortium name="The Broad Institute Genomics Platform"/>
            <consortium name="The Broad Institute Genome Sequencing Center for Infectious Disease"/>
            <person name="Wu L."/>
            <person name="Ma J."/>
        </authorList>
    </citation>
    <scope>NUCLEOTIDE SEQUENCE [LARGE SCALE GENOMIC DNA]</scope>
    <source>
        <strain evidence="5 6">JCM 15481</strain>
    </source>
</reference>
<dbReference type="InterPro" id="IPR050953">
    <property type="entry name" value="N4_N6_ade-DNA_methylase"/>
</dbReference>
<name>A0ABN2XC62_9ACTN</name>
<dbReference type="SUPFAM" id="SSF53335">
    <property type="entry name" value="S-adenosyl-L-methionine-dependent methyltransferases"/>
    <property type="match status" value="1"/>
</dbReference>
<keyword evidence="3" id="KW-0808">Transferase</keyword>
<evidence type="ECO:0000313" key="6">
    <source>
        <dbReference type="Proteomes" id="UP001500443"/>
    </source>
</evidence>
<dbReference type="InterPro" id="IPR029063">
    <property type="entry name" value="SAM-dependent_MTases_sf"/>
</dbReference>
<evidence type="ECO:0000256" key="4">
    <source>
        <dbReference type="ARBA" id="ARBA00047942"/>
    </source>
</evidence>
<sequence length="309" mass="33101">MYTTVLIAWAEDHGLIRARLRAGAEAARKEHQRGGGTVADWIRRGLADLAAHPATACLADPRFNPMLAATPPDGPLDDLVAWWSADAPGLRYDVDDGPESITGLLPGELLQYITDERKRHALAQTPWWLADLLVDRTLIPAAREHRDETLLTCDPTCGTGHMLIALATELWELYTTGRLPDRPGRPPGGVTGWTPVSAGEAVKRIRAGVDGCELDPLTAAVARLRMTVYLGELLRRGGALPGPLTIARIPRGLVPRIVVGDSLLARKVSASEYAQLRPEQAAIVNLGMPDEPVSATGPEQLALPTGGAS</sequence>
<comment type="catalytic activity">
    <reaction evidence="4">
        <text>a 2'-deoxyadenosine in DNA + S-adenosyl-L-methionine = an N(6)-methyl-2'-deoxyadenosine in DNA + S-adenosyl-L-homocysteine + H(+)</text>
        <dbReference type="Rhea" id="RHEA:15197"/>
        <dbReference type="Rhea" id="RHEA-COMP:12418"/>
        <dbReference type="Rhea" id="RHEA-COMP:12419"/>
        <dbReference type="ChEBI" id="CHEBI:15378"/>
        <dbReference type="ChEBI" id="CHEBI:57856"/>
        <dbReference type="ChEBI" id="CHEBI:59789"/>
        <dbReference type="ChEBI" id="CHEBI:90615"/>
        <dbReference type="ChEBI" id="CHEBI:90616"/>
        <dbReference type="EC" id="2.1.1.72"/>
    </reaction>
</comment>
<proteinExistence type="predicted"/>
<evidence type="ECO:0000256" key="3">
    <source>
        <dbReference type="ARBA" id="ARBA00022679"/>
    </source>
</evidence>
<gene>
    <name evidence="5" type="ORF">GCM10009802_02860</name>
</gene>
<dbReference type="EMBL" id="BAAAPF010000003">
    <property type="protein sequence ID" value="GAA2107624.1"/>
    <property type="molecule type" value="Genomic_DNA"/>
</dbReference>
<dbReference type="EC" id="2.1.1.72" evidence="1"/>
<evidence type="ECO:0000256" key="1">
    <source>
        <dbReference type="ARBA" id="ARBA00011900"/>
    </source>
</evidence>
<organism evidence="5 6">
    <name type="scientific">Streptomyces synnematoformans</name>
    <dbReference type="NCBI Taxonomy" id="415721"/>
    <lineage>
        <taxon>Bacteria</taxon>
        <taxon>Bacillati</taxon>
        <taxon>Actinomycetota</taxon>
        <taxon>Actinomycetes</taxon>
        <taxon>Kitasatosporales</taxon>
        <taxon>Streptomycetaceae</taxon>
        <taxon>Streptomyces</taxon>
    </lineage>
</organism>
<evidence type="ECO:0000256" key="2">
    <source>
        <dbReference type="ARBA" id="ARBA00022603"/>
    </source>
</evidence>
<dbReference type="PANTHER" id="PTHR33841">
    <property type="entry name" value="DNA METHYLTRANSFERASE YEEA-RELATED"/>
    <property type="match status" value="1"/>
</dbReference>
<dbReference type="PANTHER" id="PTHR33841:SF1">
    <property type="entry name" value="DNA METHYLTRANSFERASE A"/>
    <property type="match status" value="1"/>
</dbReference>
<keyword evidence="6" id="KW-1185">Reference proteome</keyword>